<dbReference type="AlphaFoldDB" id="A0A9N9CIH4"/>
<evidence type="ECO:0000313" key="1">
    <source>
        <dbReference type="EMBL" id="CAG8602933.1"/>
    </source>
</evidence>
<gene>
    <name evidence="1" type="ORF">DEBURN_LOCUS9610</name>
</gene>
<comment type="caution">
    <text evidence="1">The sequence shown here is derived from an EMBL/GenBank/DDBJ whole genome shotgun (WGS) entry which is preliminary data.</text>
</comment>
<dbReference type="EMBL" id="CAJVPK010001953">
    <property type="protein sequence ID" value="CAG8602933.1"/>
    <property type="molecule type" value="Genomic_DNA"/>
</dbReference>
<proteinExistence type="predicted"/>
<sequence>MRAFAKIKIISDCRTHIKEIFETLLRRNIFVYDTQFELVSIRLATVKNFWNKNCALQIVTPITLADHLSAMPGNVHKYFERKASEWNIVGFLNECEIEPFERKIECYITSLEYIANSEKNRRGEMAQSLIDKYKKVSKRMGKMVLERRWPSRLSDVQAVSLGRMLPSRLPAFKASSRPGTGPVERRMAFEDDKPDRKLAREWEGRRSHNHIHLRGTINGTTINSGTVRTINGIVSLKRDIHDDQDYNKVPKRTKIEDWFQPSTPPHQIYSRNAYPPLGPGGNYILSRNNSSDLDNEKNHEDVNNDIDYIANEDIYLSSQKTPQNMTEGVYKIIEKIKSNNYRLFITKSSTFRSEILQIPLISYQLEPSDKSKTIRLEKWKKIINPLIQKYQLHLENKSVSDVISLSDTIEVVLEKPYTGNFIHKEHYDLIWIQDIYKRFLFLFDSPTNLLLDPDQCELSYRENFVNPIIVKVFDDIMDLIKVKTGEVENLSNKMQRNETRQYKQRVSIGCSQDGIYSINVNAVVLEVGFLEVVGNALYTDVKKLNGDTEKVLKCMQISIHYQRQHYLSRGATEQEVSLVVSYGIVVYHRTFTIYVMHRTNEGLYVVDTLTEFSIPNTKDQLYILKEVIENVYLFKSRAMDYYLTVRKIVPYSKIHVGVNESPVEASPSKASRTYDASKTSD</sequence>
<dbReference type="OrthoDB" id="2385156at2759"/>
<name>A0A9N9CIH4_9GLOM</name>
<evidence type="ECO:0000313" key="2">
    <source>
        <dbReference type="Proteomes" id="UP000789706"/>
    </source>
</evidence>
<protein>
    <submittedName>
        <fullName evidence="1">6795_t:CDS:1</fullName>
    </submittedName>
</protein>
<dbReference type="Proteomes" id="UP000789706">
    <property type="component" value="Unassembled WGS sequence"/>
</dbReference>
<keyword evidence="2" id="KW-1185">Reference proteome</keyword>
<reference evidence="1" key="1">
    <citation type="submission" date="2021-06" db="EMBL/GenBank/DDBJ databases">
        <authorList>
            <person name="Kallberg Y."/>
            <person name="Tangrot J."/>
            <person name="Rosling A."/>
        </authorList>
    </citation>
    <scope>NUCLEOTIDE SEQUENCE</scope>
    <source>
        <strain evidence="1">AZ414A</strain>
    </source>
</reference>
<organism evidence="1 2">
    <name type="scientific">Diversispora eburnea</name>
    <dbReference type="NCBI Taxonomy" id="1213867"/>
    <lineage>
        <taxon>Eukaryota</taxon>
        <taxon>Fungi</taxon>
        <taxon>Fungi incertae sedis</taxon>
        <taxon>Mucoromycota</taxon>
        <taxon>Glomeromycotina</taxon>
        <taxon>Glomeromycetes</taxon>
        <taxon>Diversisporales</taxon>
        <taxon>Diversisporaceae</taxon>
        <taxon>Diversispora</taxon>
    </lineage>
</organism>
<accession>A0A9N9CIH4</accession>